<accession>A0A078INJ8</accession>
<name>A0A078INJ8_BRANA</name>
<gene>
    <name evidence="1" type="primary">BnaC04g02400D</name>
    <name evidence="1" type="ORF">GSBRNA2T00003609001</name>
</gene>
<dbReference type="AlphaFoldDB" id="A0A078INJ8"/>
<sequence>MNYRFPIFGDVTNLAAGIYKQHYNPSLVC</sequence>
<reference evidence="1 2" key="1">
    <citation type="journal article" date="2014" name="Science">
        <title>Plant genetics. Early allopolyploid evolution in the post-Neolithic Brassica napus oilseed genome.</title>
        <authorList>
            <person name="Chalhoub B."/>
            <person name="Denoeud F."/>
            <person name="Liu S."/>
            <person name="Parkin I.A."/>
            <person name="Tang H."/>
            <person name="Wang X."/>
            <person name="Chiquet J."/>
            <person name="Belcram H."/>
            <person name="Tong C."/>
            <person name="Samans B."/>
            <person name="Correa M."/>
            <person name="Da Silva C."/>
            <person name="Just J."/>
            <person name="Falentin C."/>
            <person name="Koh C.S."/>
            <person name="Le Clainche I."/>
            <person name="Bernard M."/>
            <person name="Bento P."/>
            <person name="Noel B."/>
            <person name="Labadie K."/>
            <person name="Alberti A."/>
            <person name="Charles M."/>
            <person name="Arnaud D."/>
            <person name="Guo H."/>
            <person name="Daviaud C."/>
            <person name="Alamery S."/>
            <person name="Jabbari K."/>
            <person name="Zhao M."/>
            <person name="Edger P.P."/>
            <person name="Chelaifa H."/>
            <person name="Tack D."/>
            <person name="Lassalle G."/>
            <person name="Mestiri I."/>
            <person name="Schnel N."/>
            <person name="Le Paslier M.C."/>
            <person name="Fan G."/>
            <person name="Renault V."/>
            <person name="Bayer P.E."/>
            <person name="Golicz A.A."/>
            <person name="Manoli S."/>
            <person name="Lee T.H."/>
            <person name="Thi V.H."/>
            <person name="Chalabi S."/>
            <person name="Hu Q."/>
            <person name="Fan C."/>
            <person name="Tollenaere R."/>
            <person name="Lu Y."/>
            <person name="Battail C."/>
            <person name="Shen J."/>
            <person name="Sidebottom C.H."/>
            <person name="Wang X."/>
            <person name="Canaguier A."/>
            <person name="Chauveau A."/>
            <person name="Berard A."/>
            <person name="Deniot G."/>
            <person name="Guan M."/>
            <person name="Liu Z."/>
            <person name="Sun F."/>
            <person name="Lim Y.P."/>
            <person name="Lyons E."/>
            <person name="Town C.D."/>
            <person name="Bancroft I."/>
            <person name="Wang X."/>
            <person name="Meng J."/>
            <person name="Ma J."/>
            <person name="Pires J.C."/>
            <person name="King G.J."/>
            <person name="Brunel D."/>
            <person name="Delourme R."/>
            <person name="Renard M."/>
            <person name="Aury J.M."/>
            <person name="Adams K.L."/>
            <person name="Batley J."/>
            <person name="Snowdon R.J."/>
            <person name="Tost J."/>
            <person name="Edwards D."/>
            <person name="Zhou Y."/>
            <person name="Hua W."/>
            <person name="Sharpe A.G."/>
            <person name="Paterson A.H."/>
            <person name="Guan C."/>
            <person name="Wincker P."/>
        </authorList>
    </citation>
    <scope>NUCLEOTIDE SEQUENCE [LARGE SCALE GENOMIC DNA]</scope>
    <source>
        <strain evidence="2">cv. Darmor-bzh</strain>
    </source>
</reference>
<proteinExistence type="predicted"/>
<evidence type="ECO:0000313" key="2">
    <source>
        <dbReference type="Proteomes" id="UP000028999"/>
    </source>
</evidence>
<dbReference type="Gramene" id="CDY51511">
    <property type="protein sequence ID" value="CDY51511"/>
    <property type="gene ID" value="GSBRNA2T00003609001"/>
</dbReference>
<protein>
    <submittedName>
        <fullName evidence="1">BnaC04g02400D protein</fullName>
    </submittedName>
</protein>
<dbReference type="EMBL" id="LK033003">
    <property type="protein sequence ID" value="CDY51511.1"/>
    <property type="molecule type" value="Genomic_DNA"/>
</dbReference>
<dbReference type="PaxDb" id="3708-A0A078INJ8"/>
<dbReference type="Proteomes" id="UP000028999">
    <property type="component" value="Unassembled WGS sequence"/>
</dbReference>
<keyword evidence="2" id="KW-1185">Reference proteome</keyword>
<evidence type="ECO:0000313" key="1">
    <source>
        <dbReference type="EMBL" id="CDY51511.1"/>
    </source>
</evidence>
<organism evidence="1 2">
    <name type="scientific">Brassica napus</name>
    <name type="common">Rape</name>
    <dbReference type="NCBI Taxonomy" id="3708"/>
    <lineage>
        <taxon>Eukaryota</taxon>
        <taxon>Viridiplantae</taxon>
        <taxon>Streptophyta</taxon>
        <taxon>Embryophyta</taxon>
        <taxon>Tracheophyta</taxon>
        <taxon>Spermatophyta</taxon>
        <taxon>Magnoliopsida</taxon>
        <taxon>eudicotyledons</taxon>
        <taxon>Gunneridae</taxon>
        <taxon>Pentapetalae</taxon>
        <taxon>rosids</taxon>
        <taxon>malvids</taxon>
        <taxon>Brassicales</taxon>
        <taxon>Brassicaceae</taxon>
        <taxon>Brassiceae</taxon>
        <taxon>Brassica</taxon>
    </lineage>
</organism>